<protein>
    <submittedName>
        <fullName evidence="1">Uncharacterized protein</fullName>
    </submittedName>
</protein>
<reference evidence="2" key="1">
    <citation type="journal article" date="2020" name="Nat. Commun.">
        <title>Genome assembly of wild tea tree DASZ reveals pedigree and selection history of tea varieties.</title>
        <authorList>
            <person name="Zhang W."/>
            <person name="Zhang Y."/>
            <person name="Qiu H."/>
            <person name="Guo Y."/>
            <person name="Wan H."/>
            <person name="Zhang X."/>
            <person name="Scossa F."/>
            <person name="Alseekh S."/>
            <person name="Zhang Q."/>
            <person name="Wang P."/>
            <person name="Xu L."/>
            <person name="Schmidt M.H."/>
            <person name="Jia X."/>
            <person name="Li D."/>
            <person name="Zhu A."/>
            <person name="Guo F."/>
            <person name="Chen W."/>
            <person name="Ni D."/>
            <person name="Usadel B."/>
            <person name="Fernie A.R."/>
            <person name="Wen W."/>
        </authorList>
    </citation>
    <scope>NUCLEOTIDE SEQUENCE [LARGE SCALE GENOMIC DNA]</scope>
    <source>
        <strain evidence="2">cv. G240</strain>
    </source>
</reference>
<organism evidence="1 2">
    <name type="scientific">Camellia sinensis</name>
    <name type="common">Tea plant</name>
    <name type="synonym">Thea sinensis</name>
    <dbReference type="NCBI Taxonomy" id="4442"/>
    <lineage>
        <taxon>Eukaryota</taxon>
        <taxon>Viridiplantae</taxon>
        <taxon>Streptophyta</taxon>
        <taxon>Embryophyta</taxon>
        <taxon>Tracheophyta</taxon>
        <taxon>Spermatophyta</taxon>
        <taxon>Magnoliopsida</taxon>
        <taxon>eudicotyledons</taxon>
        <taxon>Gunneridae</taxon>
        <taxon>Pentapetalae</taxon>
        <taxon>asterids</taxon>
        <taxon>Ericales</taxon>
        <taxon>Theaceae</taxon>
        <taxon>Camellia</taxon>
    </lineage>
</organism>
<dbReference type="AlphaFoldDB" id="A0A7J7H8Q4"/>
<proteinExistence type="predicted"/>
<sequence length="55" mass="6289">MVESTFTFLAIKHTWLKHPRSTKSVLLTPLQSTVAAALHTCHRLKQLVPLEQHRS</sequence>
<dbReference type="Proteomes" id="UP000593564">
    <property type="component" value="Unassembled WGS sequence"/>
</dbReference>
<keyword evidence="2" id="KW-1185">Reference proteome</keyword>
<dbReference type="EMBL" id="JACBKZ010000005">
    <property type="protein sequence ID" value="KAF5949320.1"/>
    <property type="molecule type" value="Genomic_DNA"/>
</dbReference>
<evidence type="ECO:0000313" key="1">
    <source>
        <dbReference type="EMBL" id="KAF5949320.1"/>
    </source>
</evidence>
<name>A0A7J7H8Q4_CAMSI</name>
<evidence type="ECO:0000313" key="2">
    <source>
        <dbReference type="Proteomes" id="UP000593564"/>
    </source>
</evidence>
<accession>A0A7J7H8Q4</accession>
<reference evidence="1 2" key="2">
    <citation type="submission" date="2020-07" db="EMBL/GenBank/DDBJ databases">
        <title>Genome assembly of wild tea tree DASZ reveals pedigree and selection history of tea varieties.</title>
        <authorList>
            <person name="Zhang W."/>
        </authorList>
    </citation>
    <scope>NUCLEOTIDE SEQUENCE [LARGE SCALE GENOMIC DNA]</scope>
    <source>
        <strain evidence="2">cv. G240</strain>
        <tissue evidence="1">Leaf</tissue>
    </source>
</reference>
<comment type="caution">
    <text evidence="1">The sequence shown here is derived from an EMBL/GenBank/DDBJ whole genome shotgun (WGS) entry which is preliminary data.</text>
</comment>
<gene>
    <name evidence="1" type="ORF">HYC85_011313</name>
</gene>